<gene>
    <name evidence="1" type="ORF">QE408_002139</name>
</gene>
<evidence type="ECO:0000313" key="1">
    <source>
        <dbReference type="EMBL" id="MDQ1184996.1"/>
    </source>
</evidence>
<keyword evidence="2" id="KW-1185">Reference proteome</keyword>
<dbReference type="Proteomes" id="UP001224781">
    <property type="component" value="Unassembled WGS sequence"/>
</dbReference>
<sequence>MCHPCRADTIGRLSVDRCIRFMEQEAVSDPRESSAHWFRRRLARIVTSVVLS</sequence>
<protein>
    <submittedName>
        <fullName evidence="1">Uncharacterized protein</fullName>
    </submittedName>
</protein>
<reference evidence="1 2" key="1">
    <citation type="submission" date="2023-07" db="EMBL/GenBank/DDBJ databases">
        <title>Functional and genomic diversity of the sorghum phyllosphere microbiome.</title>
        <authorList>
            <person name="Shade A."/>
        </authorList>
    </citation>
    <scope>NUCLEOTIDE SEQUENCE [LARGE SCALE GENOMIC DNA]</scope>
    <source>
        <strain evidence="1 2">SORGH_AS_1126</strain>
    </source>
</reference>
<dbReference type="EMBL" id="JAUTBL010000002">
    <property type="protein sequence ID" value="MDQ1184996.1"/>
    <property type="molecule type" value="Genomic_DNA"/>
</dbReference>
<evidence type="ECO:0000313" key="2">
    <source>
        <dbReference type="Proteomes" id="UP001224781"/>
    </source>
</evidence>
<accession>A0ABU0UJ81</accession>
<organism evidence="1 2">
    <name type="scientific">Agrobacterium larrymoorei</name>
    <dbReference type="NCBI Taxonomy" id="160699"/>
    <lineage>
        <taxon>Bacteria</taxon>
        <taxon>Pseudomonadati</taxon>
        <taxon>Pseudomonadota</taxon>
        <taxon>Alphaproteobacteria</taxon>
        <taxon>Hyphomicrobiales</taxon>
        <taxon>Rhizobiaceae</taxon>
        <taxon>Rhizobium/Agrobacterium group</taxon>
        <taxon>Agrobacterium</taxon>
    </lineage>
</organism>
<name>A0ABU0UJ81_9HYPH</name>
<comment type="caution">
    <text evidence="1">The sequence shown here is derived from an EMBL/GenBank/DDBJ whole genome shotgun (WGS) entry which is preliminary data.</text>
</comment>
<proteinExistence type="predicted"/>